<organism evidence="1 2">
    <name type="scientific">Acer saccharum</name>
    <name type="common">Sugar maple</name>
    <dbReference type="NCBI Taxonomy" id="4024"/>
    <lineage>
        <taxon>Eukaryota</taxon>
        <taxon>Viridiplantae</taxon>
        <taxon>Streptophyta</taxon>
        <taxon>Embryophyta</taxon>
        <taxon>Tracheophyta</taxon>
        <taxon>Spermatophyta</taxon>
        <taxon>Magnoliopsida</taxon>
        <taxon>eudicotyledons</taxon>
        <taxon>Gunneridae</taxon>
        <taxon>Pentapetalae</taxon>
        <taxon>rosids</taxon>
        <taxon>malvids</taxon>
        <taxon>Sapindales</taxon>
        <taxon>Sapindaceae</taxon>
        <taxon>Hippocastanoideae</taxon>
        <taxon>Acereae</taxon>
        <taxon>Acer</taxon>
    </lineage>
</organism>
<evidence type="ECO:0000313" key="1">
    <source>
        <dbReference type="EMBL" id="KAK0592094.1"/>
    </source>
</evidence>
<dbReference type="AlphaFoldDB" id="A0AA39SNF9"/>
<comment type="caution">
    <text evidence="1">The sequence shown here is derived from an EMBL/GenBank/DDBJ whole genome shotgun (WGS) entry which is preliminary data.</text>
</comment>
<accession>A0AA39SNF9</accession>
<proteinExistence type="predicted"/>
<gene>
    <name evidence="1" type="ORF">LWI29_013224</name>
</gene>
<evidence type="ECO:0000313" key="2">
    <source>
        <dbReference type="Proteomes" id="UP001168877"/>
    </source>
</evidence>
<protein>
    <submittedName>
        <fullName evidence="1">Uncharacterized protein</fullName>
    </submittedName>
</protein>
<name>A0AA39SNF9_ACESA</name>
<dbReference type="EMBL" id="JAUESC010000380">
    <property type="protein sequence ID" value="KAK0592094.1"/>
    <property type="molecule type" value="Genomic_DNA"/>
</dbReference>
<sequence>MKASNLIQYFDQGNNLDGLSDTELKTLIWFIDKKRKEIKRWIAYYEHTHVSHSSFLLALPLPLIAPISDQDSMLVLDQMAHTNRDNTIRFDDNHHGKALLEFTGQEILQNDMTIAHLSLHFDANNNEVIFLKNGETGDNVSDGNLGLSSEFSGGNSATGDVVLLYNVTKQWHTDLCK</sequence>
<keyword evidence="2" id="KW-1185">Reference proteome</keyword>
<reference evidence="1" key="2">
    <citation type="submission" date="2023-06" db="EMBL/GenBank/DDBJ databases">
        <authorList>
            <person name="Swenson N.G."/>
            <person name="Wegrzyn J.L."/>
            <person name="Mcevoy S.L."/>
        </authorList>
    </citation>
    <scope>NUCLEOTIDE SEQUENCE</scope>
    <source>
        <strain evidence="1">NS2018</strain>
        <tissue evidence="1">Leaf</tissue>
    </source>
</reference>
<dbReference type="Proteomes" id="UP001168877">
    <property type="component" value="Unassembled WGS sequence"/>
</dbReference>
<reference evidence="1" key="1">
    <citation type="journal article" date="2022" name="Plant J.">
        <title>Strategies of tolerance reflected in two North American maple genomes.</title>
        <authorList>
            <person name="McEvoy S.L."/>
            <person name="Sezen U.U."/>
            <person name="Trouern-Trend A."/>
            <person name="McMahon S.M."/>
            <person name="Schaberg P.G."/>
            <person name="Yang J."/>
            <person name="Wegrzyn J.L."/>
            <person name="Swenson N.G."/>
        </authorList>
    </citation>
    <scope>NUCLEOTIDE SEQUENCE</scope>
    <source>
        <strain evidence="1">NS2018</strain>
    </source>
</reference>